<reference evidence="8" key="1">
    <citation type="submission" date="2025-08" db="UniProtKB">
        <authorList>
            <consortium name="RefSeq"/>
        </authorList>
    </citation>
    <scope>IDENTIFICATION</scope>
</reference>
<proteinExistence type="inferred from homology"/>
<evidence type="ECO:0000313" key="8">
    <source>
        <dbReference type="RefSeq" id="XP_014673664.1"/>
    </source>
</evidence>
<feature type="region of interest" description="Disordered" evidence="6">
    <location>
        <begin position="28"/>
        <end position="48"/>
    </location>
</feature>
<accession>A0ABM1EN93</accession>
<sequence length="118" mass="13254">MSCLRNIRTVFQGKGAITQQVIRAMGSQGEWGSGAGKGGGAGGSIRESGGAFGKMEAAREEEYFRKLQSKQLKELNDLHQDEIGFLKEQIREHEKQIHRHKEKLNNLKKMQDNAKELD</sequence>
<feature type="compositionally biased region" description="Basic and acidic residues" evidence="6">
    <location>
        <begin position="103"/>
        <end position="118"/>
    </location>
</feature>
<evidence type="ECO:0000256" key="1">
    <source>
        <dbReference type="ARBA" id="ARBA00004173"/>
    </source>
</evidence>
<evidence type="ECO:0000256" key="4">
    <source>
        <dbReference type="ARBA" id="ARBA00023054"/>
    </source>
</evidence>
<evidence type="ECO:0000256" key="2">
    <source>
        <dbReference type="ARBA" id="ARBA00010901"/>
    </source>
</evidence>
<dbReference type="Proteomes" id="UP000695022">
    <property type="component" value="Unplaced"/>
</dbReference>
<feature type="compositionally biased region" description="Gly residues" evidence="6">
    <location>
        <begin position="29"/>
        <end position="43"/>
    </location>
</feature>
<organism evidence="7 8">
    <name type="scientific">Priapulus caudatus</name>
    <name type="common">Priapulid worm</name>
    <dbReference type="NCBI Taxonomy" id="37621"/>
    <lineage>
        <taxon>Eukaryota</taxon>
        <taxon>Metazoa</taxon>
        <taxon>Ecdysozoa</taxon>
        <taxon>Scalidophora</taxon>
        <taxon>Priapulida</taxon>
        <taxon>Priapulimorpha</taxon>
        <taxon>Priapulimorphida</taxon>
        <taxon>Priapulidae</taxon>
        <taxon>Priapulus</taxon>
    </lineage>
</organism>
<comment type="similarity">
    <text evidence="2">Belongs to the ATPase inhibitor family.</text>
</comment>
<dbReference type="RefSeq" id="XP_014673664.1">
    <property type="nucleotide sequence ID" value="XM_014818178.1"/>
</dbReference>
<dbReference type="InterPro" id="IPR007648">
    <property type="entry name" value="ATPase_inhibitor_mt"/>
</dbReference>
<evidence type="ECO:0000256" key="5">
    <source>
        <dbReference type="ARBA" id="ARBA00023128"/>
    </source>
</evidence>
<dbReference type="Gene3D" id="1.20.5.500">
    <property type="entry name" value="Single helix bin"/>
    <property type="match status" value="1"/>
</dbReference>
<feature type="region of interest" description="Disordered" evidence="6">
    <location>
        <begin position="98"/>
        <end position="118"/>
    </location>
</feature>
<dbReference type="Pfam" id="PF04568">
    <property type="entry name" value="IATP"/>
    <property type="match status" value="1"/>
</dbReference>
<dbReference type="SUPFAM" id="SSF64602">
    <property type="entry name" value="F1 ATPase inhibitor, IF1, C-terminal domain"/>
    <property type="match status" value="1"/>
</dbReference>
<evidence type="ECO:0000256" key="3">
    <source>
        <dbReference type="ARBA" id="ARBA00022946"/>
    </source>
</evidence>
<comment type="subcellular location">
    <subcellularLocation>
        <location evidence="1">Mitochondrion</location>
    </subcellularLocation>
</comment>
<name>A0ABM1EN93_PRICU</name>
<keyword evidence="7" id="KW-1185">Reference proteome</keyword>
<dbReference type="PANTHER" id="PTHR48417:SF1">
    <property type="entry name" value="ATP SYNTHASE F1 SUBUNIT EPSILON"/>
    <property type="match status" value="1"/>
</dbReference>
<keyword evidence="5" id="KW-0496">Mitochondrion</keyword>
<gene>
    <name evidence="8" type="primary">LOC106813935</name>
</gene>
<evidence type="ECO:0000313" key="7">
    <source>
        <dbReference type="Proteomes" id="UP000695022"/>
    </source>
</evidence>
<evidence type="ECO:0000256" key="6">
    <source>
        <dbReference type="SAM" id="MobiDB-lite"/>
    </source>
</evidence>
<keyword evidence="4" id="KW-0175">Coiled coil</keyword>
<keyword evidence="3" id="KW-0809">Transit peptide</keyword>
<protein>
    <submittedName>
        <fullName evidence="8">ATPase inhibitor mai-1, mitochondrial-like isoform X1</fullName>
    </submittedName>
</protein>
<dbReference type="PANTHER" id="PTHR48417">
    <property type="entry name" value="ATP SYNTHASE F1 SUBUNIT EPSILON"/>
    <property type="match status" value="1"/>
</dbReference>
<dbReference type="GeneID" id="106813935"/>